<dbReference type="RefSeq" id="WP_048840819.1">
    <property type="nucleotide sequence ID" value="NZ_BAMX01000013.1"/>
</dbReference>
<reference evidence="2 7" key="3">
    <citation type="submission" date="2018-02" db="EMBL/GenBank/DDBJ databases">
        <title>Acetobacter orientalis genome.</title>
        <authorList>
            <person name="Nakashima N."/>
            <person name="Tamura T."/>
        </authorList>
    </citation>
    <scope>NUCLEOTIDE SEQUENCE [LARGE SCALE GENOMIC DNA]</scope>
    <source>
        <strain evidence="2 7">FAN1</strain>
    </source>
</reference>
<gene>
    <name evidence="3" type="ORF">Abor_013_088</name>
    <name evidence="2" type="ORF">AcetOrient_orf03034</name>
    <name evidence="4" type="ORF">HK12_03930</name>
</gene>
<protein>
    <submittedName>
        <fullName evidence="3">Lon-like ATP-dependent protease La</fullName>
    </submittedName>
    <submittedName>
        <fullName evidence="4">Peptidase</fullName>
    </submittedName>
</protein>
<accession>A0A252A2M1</accession>
<dbReference type="SUPFAM" id="SSF88697">
    <property type="entry name" value="PUA domain-like"/>
    <property type="match status" value="1"/>
</dbReference>
<evidence type="ECO:0000313" key="2">
    <source>
        <dbReference type="EMBL" id="BBC80384.1"/>
    </source>
</evidence>
<keyword evidence="3" id="KW-0645">Protease</keyword>
<keyword evidence="5" id="KW-1185">Reference proteome</keyword>
<dbReference type="Gene3D" id="2.30.130.40">
    <property type="entry name" value="LON domain-like"/>
    <property type="match status" value="1"/>
</dbReference>
<dbReference type="GeneID" id="76203933"/>
<evidence type="ECO:0000313" key="6">
    <source>
        <dbReference type="Proteomes" id="UP000194639"/>
    </source>
</evidence>
<dbReference type="InterPro" id="IPR046336">
    <property type="entry name" value="Lon_prtase_N_sf"/>
</dbReference>
<dbReference type="Proteomes" id="UP000032670">
    <property type="component" value="Unassembled WGS sequence"/>
</dbReference>
<dbReference type="EMBL" id="BAMX01000013">
    <property type="protein sequence ID" value="GAN65778.1"/>
    <property type="molecule type" value="Genomic_DNA"/>
</dbReference>
<dbReference type="KEGG" id="aot:AcetOri_orf03034"/>
<dbReference type="EMBL" id="JOMO01000020">
    <property type="protein sequence ID" value="OUI82510.1"/>
    <property type="molecule type" value="Genomic_DNA"/>
</dbReference>
<evidence type="ECO:0000313" key="3">
    <source>
        <dbReference type="EMBL" id="GAN65778.1"/>
    </source>
</evidence>
<dbReference type="SMART" id="SM00464">
    <property type="entry name" value="LON"/>
    <property type="match status" value="1"/>
</dbReference>
<sequence>MASSLPYNEASDIARTIPRLSDLTLADIPAELGLFPLSGALLLPEGKLPLNVYEPRYIALVEDALAAHRFIGMIQPRWQEEDEETQEALPPLYKVGCVGRITSFTERRDGTYAITLSGIARFRLLRETGLHRGYRLGRVDVSSFANDLHELPPSPFDRKKLLEALRAYFKQKGLHARWSVIEQMDDDVLLVTLPMICPFPPAEKQALLDAATLTERVRVLQMLLDLAGPQDDGPPS</sequence>
<dbReference type="InterPro" id="IPR015947">
    <property type="entry name" value="PUA-like_sf"/>
</dbReference>
<dbReference type="STRING" id="1231341.Abor_013_088"/>
<dbReference type="Proteomes" id="UP000270034">
    <property type="component" value="Chromosome"/>
</dbReference>
<keyword evidence="3" id="KW-0378">Hydrolase</keyword>
<dbReference type="EMBL" id="AP018515">
    <property type="protein sequence ID" value="BBC80384.1"/>
    <property type="molecule type" value="Genomic_DNA"/>
</dbReference>
<evidence type="ECO:0000313" key="5">
    <source>
        <dbReference type="Proteomes" id="UP000032670"/>
    </source>
</evidence>
<dbReference type="Proteomes" id="UP000194639">
    <property type="component" value="Unassembled WGS sequence"/>
</dbReference>
<dbReference type="PANTHER" id="PTHR46732:SF8">
    <property type="entry name" value="ATP-DEPENDENT PROTEASE LA (LON) DOMAIN PROTEIN"/>
    <property type="match status" value="1"/>
</dbReference>
<dbReference type="GO" id="GO:0008233">
    <property type="term" value="F:peptidase activity"/>
    <property type="evidence" value="ECO:0007669"/>
    <property type="project" value="UniProtKB-KW"/>
</dbReference>
<proteinExistence type="predicted"/>
<name>A0A252A2M1_9PROT</name>
<dbReference type="PANTHER" id="PTHR46732">
    <property type="entry name" value="ATP-DEPENDENT PROTEASE LA (LON) DOMAIN PROTEIN"/>
    <property type="match status" value="1"/>
</dbReference>
<accession>A0A0D6NJK3</accession>
<dbReference type="Pfam" id="PF02190">
    <property type="entry name" value="LON_substr_bdg"/>
    <property type="match status" value="1"/>
</dbReference>
<dbReference type="InterPro" id="IPR003111">
    <property type="entry name" value="Lon_prtase_N"/>
</dbReference>
<organism evidence="4 6">
    <name type="scientific">Acetobacter orientalis</name>
    <dbReference type="NCBI Taxonomy" id="146474"/>
    <lineage>
        <taxon>Bacteria</taxon>
        <taxon>Pseudomonadati</taxon>
        <taxon>Pseudomonadota</taxon>
        <taxon>Alphaproteobacteria</taxon>
        <taxon>Acetobacterales</taxon>
        <taxon>Acetobacteraceae</taxon>
        <taxon>Acetobacter</taxon>
    </lineage>
</organism>
<dbReference type="PROSITE" id="PS51787">
    <property type="entry name" value="LON_N"/>
    <property type="match status" value="1"/>
</dbReference>
<reference evidence="3 5" key="1">
    <citation type="submission" date="2012-11" db="EMBL/GenBank/DDBJ databases">
        <title>Whole genome sequence of Acetobacter orientalis 21F-2.</title>
        <authorList>
            <person name="Azuma Y."/>
            <person name="Higashiura N."/>
            <person name="Hirakawa H."/>
            <person name="Matsushita K."/>
        </authorList>
    </citation>
    <scope>NUCLEOTIDE SEQUENCE [LARGE SCALE GENOMIC DNA]</scope>
    <source>
        <strain evidence="3 5">21F-2</strain>
    </source>
</reference>
<reference evidence="4 6" key="2">
    <citation type="submission" date="2014-06" db="EMBL/GenBank/DDBJ databases">
        <authorList>
            <person name="Ju J."/>
            <person name="Zhang J."/>
        </authorList>
    </citation>
    <scope>NUCLEOTIDE SEQUENCE [LARGE SCALE GENOMIC DNA]</scope>
    <source>
        <strain evidence="4">DmW_045</strain>
    </source>
</reference>
<dbReference type="GO" id="GO:0006508">
    <property type="term" value="P:proteolysis"/>
    <property type="evidence" value="ECO:0007669"/>
    <property type="project" value="UniProtKB-KW"/>
</dbReference>
<dbReference type="AlphaFoldDB" id="A0A252A2M1"/>
<feature type="domain" description="Lon N-terminal" evidence="1">
    <location>
        <begin position="32"/>
        <end position="228"/>
    </location>
</feature>
<evidence type="ECO:0000313" key="4">
    <source>
        <dbReference type="EMBL" id="OUI82510.1"/>
    </source>
</evidence>
<evidence type="ECO:0000313" key="7">
    <source>
        <dbReference type="Proteomes" id="UP000270034"/>
    </source>
</evidence>
<evidence type="ECO:0000259" key="1">
    <source>
        <dbReference type="PROSITE" id="PS51787"/>
    </source>
</evidence>